<dbReference type="STRING" id="29172.A0A0D8XPU4"/>
<keyword evidence="1" id="KW-0694">RNA-binding</keyword>
<evidence type="ECO:0000313" key="3">
    <source>
        <dbReference type="EMBL" id="KJH45747.1"/>
    </source>
</evidence>
<reference evidence="3 4" key="1">
    <citation type="submission" date="2013-11" db="EMBL/GenBank/DDBJ databases">
        <title>Draft genome of the bovine lungworm Dictyocaulus viviparus.</title>
        <authorList>
            <person name="Mitreva M."/>
        </authorList>
    </citation>
    <scope>NUCLEOTIDE SEQUENCE [LARGE SCALE GENOMIC DNA]</scope>
    <source>
        <strain evidence="3 4">HannoverDv2000</strain>
    </source>
</reference>
<keyword evidence="4" id="KW-1185">Reference proteome</keyword>
<dbReference type="Gene3D" id="3.10.290.10">
    <property type="entry name" value="RNA-binding S4 domain"/>
    <property type="match status" value="1"/>
</dbReference>
<reference evidence="4" key="2">
    <citation type="journal article" date="2016" name="Sci. Rep.">
        <title>Dictyocaulus viviparus genome, variome and transcriptome elucidate lungworm biology and support future intervention.</title>
        <authorList>
            <person name="McNulty S.N."/>
            <person name="Strube C."/>
            <person name="Rosa B.A."/>
            <person name="Martin J.C."/>
            <person name="Tyagi R."/>
            <person name="Choi Y.J."/>
            <person name="Wang Q."/>
            <person name="Hallsworth Pepin K."/>
            <person name="Zhang X."/>
            <person name="Ozersky P."/>
            <person name="Wilson R.K."/>
            <person name="Sternberg P.W."/>
            <person name="Gasser R.B."/>
            <person name="Mitreva M."/>
        </authorList>
    </citation>
    <scope>NUCLEOTIDE SEQUENCE [LARGE SCALE GENOMIC DNA]</scope>
    <source>
        <strain evidence="4">HannoverDv2000</strain>
    </source>
</reference>
<evidence type="ECO:0000259" key="2">
    <source>
        <dbReference type="SMART" id="SM00363"/>
    </source>
</evidence>
<dbReference type="PROSITE" id="PS50889">
    <property type="entry name" value="S4"/>
    <property type="match status" value="1"/>
</dbReference>
<dbReference type="CDD" id="cd00165">
    <property type="entry name" value="S4"/>
    <property type="match status" value="1"/>
</dbReference>
<dbReference type="SMART" id="SM00363">
    <property type="entry name" value="S4"/>
    <property type="match status" value="1"/>
</dbReference>
<evidence type="ECO:0000313" key="4">
    <source>
        <dbReference type="Proteomes" id="UP000053766"/>
    </source>
</evidence>
<evidence type="ECO:0000256" key="1">
    <source>
        <dbReference type="PROSITE-ProRule" id="PRU00182"/>
    </source>
</evidence>
<protein>
    <submittedName>
        <fullName evidence="3">S4 domain protein</fullName>
    </submittedName>
</protein>
<dbReference type="GO" id="GO:0003723">
    <property type="term" value="F:RNA binding"/>
    <property type="evidence" value="ECO:0007669"/>
    <property type="project" value="UniProtKB-KW"/>
</dbReference>
<organism evidence="3 4">
    <name type="scientific">Dictyocaulus viviparus</name>
    <name type="common">Bovine lungworm</name>
    <dbReference type="NCBI Taxonomy" id="29172"/>
    <lineage>
        <taxon>Eukaryota</taxon>
        <taxon>Metazoa</taxon>
        <taxon>Ecdysozoa</taxon>
        <taxon>Nematoda</taxon>
        <taxon>Chromadorea</taxon>
        <taxon>Rhabditida</taxon>
        <taxon>Rhabditina</taxon>
        <taxon>Rhabditomorpha</taxon>
        <taxon>Strongyloidea</taxon>
        <taxon>Metastrongylidae</taxon>
        <taxon>Dictyocaulus</taxon>
    </lineage>
</organism>
<dbReference type="PANTHER" id="PTHR13633">
    <property type="entry name" value="MITOCHONDRIAL TRANSCRIPTION RESCUE FACTOR 1"/>
    <property type="match status" value="1"/>
</dbReference>
<dbReference type="PANTHER" id="PTHR13633:SF3">
    <property type="entry name" value="MITOCHONDRIAL TRANSCRIPTION RESCUE FACTOR 1"/>
    <property type="match status" value="1"/>
</dbReference>
<sequence length="171" mass="19991">MNAVYFELDHEDHELARSTRMSSVIWSQDVDDDGLPKDYKLKTLKTGSRRLDTFVNRASGKSSMETAKCILSGRVRVNENVVTKKSYNVQINDNIDVWIESYPENTRLAEVERYEVQINDNIDVWIESYPETTRLAEVERYEVVNYAVTDKGYDIHIKSWKKFVVDNWRGS</sequence>
<dbReference type="InterPro" id="IPR002942">
    <property type="entry name" value="S4_RNA-bd"/>
</dbReference>
<name>A0A0D8XPU4_DICVI</name>
<dbReference type="Proteomes" id="UP000053766">
    <property type="component" value="Unassembled WGS sequence"/>
</dbReference>
<dbReference type="InterPro" id="IPR036986">
    <property type="entry name" value="S4_RNA-bd_sf"/>
</dbReference>
<proteinExistence type="predicted"/>
<dbReference type="Pfam" id="PF01479">
    <property type="entry name" value="S4"/>
    <property type="match status" value="1"/>
</dbReference>
<dbReference type="EMBL" id="KN716389">
    <property type="protein sequence ID" value="KJH45747.1"/>
    <property type="molecule type" value="Genomic_DNA"/>
</dbReference>
<feature type="domain" description="RNA-binding S4" evidence="2">
    <location>
        <begin position="49"/>
        <end position="116"/>
    </location>
</feature>
<dbReference type="SUPFAM" id="SSF55174">
    <property type="entry name" value="Alpha-L RNA-binding motif"/>
    <property type="match status" value="1"/>
</dbReference>
<dbReference type="GO" id="GO:1903108">
    <property type="term" value="P:regulation of mitochondrial transcription"/>
    <property type="evidence" value="ECO:0007669"/>
    <property type="project" value="TreeGrafter"/>
</dbReference>
<dbReference type="AlphaFoldDB" id="A0A0D8XPU4"/>
<dbReference type="OrthoDB" id="4150at2759"/>
<accession>A0A0D8XPU4</accession>
<dbReference type="GO" id="GO:0005739">
    <property type="term" value="C:mitochondrion"/>
    <property type="evidence" value="ECO:0007669"/>
    <property type="project" value="TreeGrafter"/>
</dbReference>
<gene>
    <name evidence="3" type="ORF">DICVIV_08222</name>
</gene>